<protein>
    <recommendedName>
        <fullName evidence="3">SH3b domain-containing protein</fullName>
    </recommendedName>
</protein>
<name>A0AA95H8U1_9GAMM</name>
<gene>
    <name evidence="2" type="ORF">QJT80_13160</name>
</gene>
<organism evidence="2">
    <name type="scientific">Candidatus Thiocaldithrix dubininis</name>
    <dbReference type="NCBI Taxonomy" id="3080823"/>
    <lineage>
        <taxon>Bacteria</taxon>
        <taxon>Pseudomonadati</taxon>
        <taxon>Pseudomonadota</taxon>
        <taxon>Gammaproteobacteria</taxon>
        <taxon>Thiotrichales</taxon>
        <taxon>Thiotrichaceae</taxon>
        <taxon>Candidatus Thiocaldithrix</taxon>
    </lineage>
</organism>
<evidence type="ECO:0000313" key="2">
    <source>
        <dbReference type="EMBL" id="WGZ90424.1"/>
    </source>
</evidence>
<accession>A0AA95H8U1</accession>
<evidence type="ECO:0000256" key="1">
    <source>
        <dbReference type="SAM" id="SignalP"/>
    </source>
</evidence>
<dbReference type="Gene3D" id="2.30.30.40">
    <property type="entry name" value="SH3 Domains"/>
    <property type="match status" value="1"/>
</dbReference>
<dbReference type="AlphaFoldDB" id="A0AA95H8U1"/>
<dbReference type="EMBL" id="CP124755">
    <property type="protein sequence ID" value="WGZ90424.1"/>
    <property type="molecule type" value="Genomic_DNA"/>
</dbReference>
<dbReference type="Proteomes" id="UP001300672">
    <property type="component" value="Chromosome"/>
</dbReference>
<feature type="chain" id="PRO_5041655831" description="SH3b domain-containing protein" evidence="1">
    <location>
        <begin position="22"/>
        <end position="167"/>
    </location>
</feature>
<feature type="signal peptide" evidence="1">
    <location>
        <begin position="1"/>
        <end position="21"/>
    </location>
</feature>
<keyword evidence="1" id="KW-0732">Signal</keyword>
<dbReference type="KEGG" id="tdu:QJT80_13160"/>
<sequence>MLRQCFVSLLASLCVMSVAQAGPMYAVHNVRGDDALIMRDRPSKQGEAVESLEFNETFIENLHERENGWCKVRSHTLEGWAFCNYLGTPDGAYPAYQLKQEPMNLRKAPSLNAPVLLEIPAYSFNIAGNGKCTDKWCPVLYQDPRTYQELRGWVARKGLYSWTIDLR</sequence>
<evidence type="ECO:0008006" key="3">
    <source>
        <dbReference type="Google" id="ProtNLM"/>
    </source>
</evidence>
<reference evidence="2" key="1">
    <citation type="journal article" date="2023" name="Int. J. Mol. Sci.">
        <title>Metagenomics Revealed a New Genus 'Candidatus Thiocaldithrix dubininis' gen. nov., sp. nov. and a New Species 'Candidatus Thiothrix putei' sp. nov. in the Family Thiotrichaceae, Some Members of Which Have Traits of Both Na+- and H+-Motive Energetics.</title>
        <authorList>
            <person name="Ravin N.V."/>
            <person name="Muntyan M.S."/>
            <person name="Smolyakov D.D."/>
            <person name="Rudenko T.S."/>
            <person name="Beletsky A.V."/>
            <person name="Mardanov A.V."/>
            <person name="Grabovich M.Y."/>
        </authorList>
    </citation>
    <scope>NUCLEOTIDE SEQUENCE</scope>
    <source>
        <strain evidence="2">GKL-01</strain>
    </source>
</reference>
<reference evidence="2" key="2">
    <citation type="submission" date="2023-04" db="EMBL/GenBank/DDBJ databases">
        <authorList>
            <person name="Beletskiy A.V."/>
            <person name="Mardanov A.V."/>
            <person name="Ravin N.V."/>
        </authorList>
    </citation>
    <scope>NUCLEOTIDE SEQUENCE</scope>
    <source>
        <strain evidence="2">GKL-01</strain>
    </source>
</reference>
<proteinExistence type="predicted"/>